<dbReference type="Pfam" id="PF07676">
    <property type="entry name" value="PD40"/>
    <property type="match status" value="4"/>
</dbReference>
<evidence type="ECO:0000313" key="8">
    <source>
        <dbReference type="Proteomes" id="UP000248795"/>
    </source>
</evidence>
<protein>
    <recommendedName>
        <fullName evidence="5">Tol-Pal system protein TolB</fullName>
    </recommendedName>
</protein>
<evidence type="ECO:0000259" key="6">
    <source>
        <dbReference type="Pfam" id="PF04052"/>
    </source>
</evidence>
<proteinExistence type="inferred from homology"/>
<dbReference type="AlphaFoldDB" id="A0A2W2CE59"/>
<dbReference type="InterPro" id="IPR007195">
    <property type="entry name" value="TolB_N"/>
</dbReference>
<comment type="function">
    <text evidence="5">Part of the Tol-Pal system, which plays a role in outer membrane invagination during cell division and is important for maintaining outer membrane integrity.</text>
</comment>
<dbReference type="PANTHER" id="PTHR36842">
    <property type="entry name" value="PROTEIN TOLB HOMOLOG"/>
    <property type="match status" value="1"/>
</dbReference>
<dbReference type="Gene3D" id="3.40.50.10070">
    <property type="entry name" value="TolB, N-terminal domain"/>
    <property type="match status" value="1"/>
</dbReference>
<dbReference type="GO" id="GO:0042597">
    <property type="term" value="C:periplasmic space"/>
    <property type="evidence" value="ECO:0007669"/>
    <property type="project" value="UniProtKB-SubCell"/>
</dbReference>
<evidence type="ECO:0000313" key="7">
    <source>
        <dbReference type="EMBL" id="PZF78543.1"/>
    </source>
</evidence>
<dbReference type="InterPro" id="IPR011659">
    <property type="entry name" value="WD40"/>
</dbReference>
<accession>A0A2W2CE59</accession>
<name>A0A2W2CE59_9HYPH</name>
<dbReference type="Gene3D" id="2.120.10.30">
    <property type="entry name" value="TolB, C-terminal domain"/>
    <property type="match status" value="1"/>
</dbReference>
<dbReference type="GO" id="GO:0051301">
    <property type="term" value="P:cell division"/>
    <property type="evidence" value="ECO:0007669"/>
    <property type="project" value="UniProtKB-UniRule"/>
</dbReference>
<sequence length="454" mass="49927">MTRTRNTTSMISIDFPLHHLRRLAAAAFVALAVFGLQSAAVAQTEIDITGGRVDPLPIAISPFLAGGGAEEASATISAVITNDLGRSGYFAPLDPATFIEKIASFDQTPDFASWKQIQAKALVSGQAFMDGGKMRVEFRLWDVNTGQQLAAQQFTTSPKNDRRIGHMIADIIYKQLTGIDGYFDTRIVFVTEEGPKDKRIKKLAIMDQDGFNIRALTDGKDLVLTPRFSPSTNEITYMSFGNAEPRVYLMNIDTKQREIVGQFPNMSFAPRFSPDGQRVIMSLQEGGNSNIFELDLRSRNVRQLTNEASINTAPSYSPDGTQIAFESDRGGTQQIYVMSSDGSNQNRISFGNGRYSTPVWSPDGQWIAFTKQGGGKFAIGVMKPDGSGERILTEGYHNEGPTWAPNSRVLMFFRDTQGENGGPQLWSVDITGYNEQRLPIDGFGSDPAWSPKLN</sequence>
<dbReference type="SUPFAM" id="SSF52964">
    <property type="entry name" value="TolB, N-terminal domain"/>
    <property type="match status" value="1"/>
</dbReference>
<evidence type="ECO:0000256" key="5">
    <source>
        <dbReference type="HAMAP-Rule" id="MF_00671"/>
    </source>
</evidence>
<dbReference type="Proteomes" id="UP000248795">
    <property type="component" value="Unassembled WGS sequence"/>
</dbReference>
<dbReference type="HAMAP" id="MF_00671">
    <property type="entry name" value="TolB"/>
    <property type="match status" value="1"/>
</dbReference>
<comment type="subcellular location">
    <subcellularLocation>
        <location evidence="1 5">Periplasm</location>
    </subcellularLocation>
</comment>
<evidence type="ECO:0000256" key="3">
    <source>
        <dbReference type="ARBA" id="ARBA00022729"/>
    </source>
</evidence>
<dbReference type="GO" id="GO:0017038">
    <property type="term" value="P:protein import"/>
    <property type="evidence" value="ECO:0007669"/>
    <property type="project" value="InterPro"/>
</dbReference>
<keyword evidence="5" id="KW-0132">Cell division</keyword>
<keyword evidence="4 5" id="KW-0574">Periplasm</keyword>
<gene>
    <name evidence="5 7" type="primary">tolB</name>
    <name evidence="7" type="ORF">DK847_01675</name>
</gene>
<evidence type="ECO:0000256" key="4">
    <source>
        <dbReference type="ARBA" id="ARBA00022764"/>
    </source>
</evidence>
<reference evidence="8" key="1">
    <citation type="submission" date="2018-06" db="EMBL/GenBank/DDBJ databases">
        <title>Aestuariibacter litoralis strain KCTC 52945T.</title>
        <authorList>
            <person name="Li X."/>
            <person name="Salam N."/>
            <person name="Li J.-L."/>
            <person name="Chen Y.-M."/>
            <person name="Yang Z.-W."/>
            <person name="Zhang L.-Y."/>
            <person name="Han M.-X."/>
            <person name="Xiao M."/>
            <person name="Li W.-J."/>
        </authorList>
    </citation>
    <scope>NUCLEOTIDE SEQUENCE [LARGE SCALE GENOMIC DNA]</scope>
    <source>
        <strain evidence="8">KCTC 52945</strain>
    </source>
</reference>
<dbReference type="SUPFAM" id="SSF69304">
    <property type="entry name" value="Tricorn protease N-terminal domain"/>
    <property type="match status" value="1"/>
</dbReference>
<keyword evidence="3 5" id="KW-0732">Signal</keyword>
<dbReference type="InterPro" id="IPR011042">
    <property type="entry name" value="6-blade_b-propeller_TolB-like"/>
</dbReference>
<feature type="domain" description="TolB N-terminal" evidence="6">
    <location>
        <begin position="45"/>
        <end position="149"/>
    </location>
</feature>
<keyword evidence="8" id="KW-1185">Reference proteome</keyword>
<comment type="similarity">
    <text evidence="2 5">Belongs to the TolB family.</text>
</comment>
<evidence type="ECO:0000256" key="2">
    <source>
        <dbReference type="ARBA" id="ARBA00009820"/>
    </source>
</evidence>
<keyword evidence="5" id="KW-0131">Cell cycle</keyword>
<organism evidence="7 8">
    <name type="scientific">Aestuariivirga litoralis</name>
    <dbReference type="NCBI Taxonomy" id="2650924"/>
    <lineage>
        <taxon>Bacteria</taxon>
        <taxon>Pseudomonadati</taxon>
        <taxon>Pseudomonadota</taxon>
        <taxon>Alphaproteobacteria</taxon>
        <taxon>Hyphomicrobiales</taxon>
        <taxon>Aestuariivirgaceae</taxon>
        <taxon>Aestuariivirga</taxon>
    </lineage>
</organism>
<dbReference type="Pfam" id="PF04052">
    <property type="entry name" value="TolB_N"/>
    <property type="match status" value="1"/>
</dbReference>
<dbReference type="InterPro" id="IPR014167">
    <property type="entry name" value="Tol-Pal_TolB"/>
</dbReference>
<evidence type="ECO:0000256" key="1">
    <source>
        <dbReference type="ARBA" id="ARBA00004418"/>
    </source>
</evidence>
<dbReference type="NCBIfam" id="TIGR02800">
    <property type="entry name" value="propeller_TolB"/>
    <property type="match status" value="1"/>
</dbReference>
<comment type="caution">
    <text evidence="7">The sequence shown here is derived from an EMBL/GenBank/DDBJ whole genome shotgun (WGS) entry which is preliminary data.</text>
</comment>
<dbReference type="PANTHER" id="PTHR36842:SF1">
    <property type="entry name" value="PROTEIN TOLB"/>
    <property type="match status" value="1"/>
</dbReference>
<dbReference type="EMBL" id="QKVK01000001">
    <property type="protein sequence ID" value="PZF78543.1"/>
    <property type="molecule type" value="Genomic_DNA"/>
</dbReference>
<comment type="subunit">
    <text evidence="5">The Tol-Pal system is composed of five core proteins: the inner membrane proteins TolA, TolQ and TolR, the periplasmic protein TolB and the outer membrane protein Pal. They form a network linking the inner and outer membranes and the peptidoglycan layer.</text>
</comment>